<dbReference type="PROSITE" id="PS50835">
    <property type="entry name" value="IG_LIKE"/>
    <property type="match status" value="2"/>
</dbReference>
<dbReference type="InterPro" id="IPR036179">
    <property type="entry name" value="Ig-like_dom_sf"/>
</dbReference>
<evidence type="ECO:0000256" key="2">
    <source>
        <dbReference type="ARBA" id="ARBA00023157"/>
    </source>
</evidence>
<reference evidence="5" key="3">
    <citation type="submission" date="2025-08" db="UniProtKB">
        <authorList>
            <consortium name="Ensembl"/>
        </authorList>
    </citation>
    <scope>IDENTIFICATION</scope>
    <source>
        <strain evidence="5">HSOK</strain>
    </source>
</reference>
<reference evidence="5 6" key="2">
    <citation type="submission" date="2017-04" db="EMBL/GenBank/DDBJ databases">
        <title>CpG methylation of centromeres and impact of large insertions on vertebrate speciation.</title>
        <authorList>
            <person name="Ichikawa K."/>
            <person name="Yoshimura J."/>
            <person name="Morishita S."/>
        </authorList>
    </citation>
    <scope>NUCLEOTIDE SEQUENCE</scope>
    <source>
        <strain evidence="5 6">HSOK</strain>
    </source>
</reference>
<dbReference type="PANTHER" id="PTHR11481:SF64">
    <property type="entry name" value="FC RECEPTOR-LIKE PROTEIN 4"/>
    <property type="match status" value="1"/>
</dbReference>
<dbReference type="Proteomes" id="UP000265200">
    <property type="component" value="Chromosome 13"/>
</dbReference>
<reference key="1">
    <citation type="journal article" date="2007" name="Nature">
        <title>The medaka draft genome and insights into vertebrate genome evolution.</title>
        <authorList>
            <person name="Kasahara M."/>
            <person name="Naruse K."/>
            <person name="Sasaki S."/>
            <person name="Nakatani Y."/>
            <person name="Qu W."/>
            <person name="Ahsan B."/>
            <person name="Yamada T."/>
            <person name="Nagayasu Y."/>
            <person name="Doi K."/>
            <person name="Kasai Y."/>
            <person name="Jindo T."/>
            <person name="Kobayashi D."/>
            <person name="Shimada A."/>
            <person name="Toyoda A."/>
            <person name="Kuroki Y."/>
            <person name="Fujiyama A."/>
            <person name="Sasaki T."/>
            <person name="Shimizu A."/>
            <person name="Asakawa S."/>
            <person name="Shimizu N."/>
            <person name="Hashimoto S."/>
            <person name="Yang J."/>
            <person name="Lee Y."/>
            <person name="Matsushima K."/>
            <person name="Sugano S."/>
            <person name="Sakaizumi M."/>
            <person name="Narita T."/>
            <person name="Ohishi K."/>
            <person name="Haga S."/>
            <person name="Ohta F."/>
            <person name="Nomoto H."/>
            <person name="Nogata K."/>
            <person name="Morishita T."/>
            <person name="Endo T."/>
            <person name="Shin-I T."/>
            <person name="Takeda H."/>
            <person name="Morishita S."/>
            <person name="Kohara Y."/>
        </authorList>
    </citation>
    <scope>NUCLEOTIDE SEQUENCE [LARGE SCALE GENOMIC DNA]</scope>
    <source>
        <strain>Hd-rR</strain>
    </source>
</reference>
<dbReference type="Ensembl" id="ENSORLT00015005794.1">
    <property type="protein sequence ID" value="ENSORLP00015025272.1"/>
    <property type="gene ID" value="ENSORLG00015006315.1"/>
</dbReference>
<keyword evidence="2" id="KW-1015">Disulfide bond</keyword>
<evidence type="ECO:0000256" key="3">
    <source>
        <dbReference type="SAM" id="Phobius"/>
    </source>
</evidence>
<dbReference type="InterPro" id="IPR003599">
    <property type="entry name" value="Ig_sub"/>
</dbReference>
<keyword evidence="3" id="KW-0812">Transmembrane</keyword>
<dbReference type="InterPro" id="IPR050488">
    <property type="entry name" value="Ig_Fc_receptor"/>
</dbReference>
<keyword evidence="1" id="KW-0732">Signal</keyword>
<keyword evidence="3" id="KW-1133">Transmembrane helix</keyword>
<dbReference type="AlphaFoldDB" id="A0A3P9IZ68"/>
<organism evidence="5 6">
    <name type="scientific">Oryzias latipes</name>
    <name type="common">Japanese rice fish</name>
    <name type="synonym">Japanese killifish</name>
    <dbReference type="NCBI Taxonomy" id="8090"/>
    <lineage>
        <taxon>Eukaryota</taxon>
        <taxon>Metazoa</taxon>
        <taxon>Chordata</taxon>
        <taxon>Craniata</taxon>
        <taxon>Vertebrata</taxon>
        <taxon>Euteleostomi</taxon>
        <taxon>Actinopterygii</taxon>
        <taxon>Neopterygii</taxon>
        <taxon>Teleostei</taxon>
        <taxon>Neoteleostei</taxon>
        <taxon>Acanthomorphata</taxon>
        <taxon>Ovalentaria</taxon>
        <taxon>Atherinomorphae</taxon>
        <taxon>Beloniformes</taxon>
        <taxon>Adrianichthyidae</taxon>
        <taxon>Oryziinae</taxon>
        <taxon>Oryzias</taxon>
    </lineage>
</organism>
<proteinExistence type="predicted"/>
<protein>
    <recommendedName>
        <fullName evidence="4">Ig-like domain-containing protein</fullName>
    </recommendedName>
</protein>
<feature type="domain" description="Ig-like" evidence="4">
    <location>
        <begin position="121"/>
        <end position="175"/>
    </location>
</feature>
<dbReference type="Gene3D" id="2.60.40.10">
    <property type="entry name" value="Immunoglobulins"/>
    <property type="match status" value="2"/>
</dbReference>
<dbReference type="InterPro" id="IPR007110">
    <property type="entry name" value="Ig-like_dom"/>
</dbReference>
<sequence length="373" mass="42721">MSAIDVERGLVSIIFITLFPMVTSFRAIVELVSDNSRIFTGESLHLRCSIPDIHGSNWSVEWFRGSEKLPETGENFKLWNANIKDSGKFSCQGARKTMIGIIRTLQSWAILKPPSRSTLVGDTLKLSCRFRGFPPIHETILYKDGIEVMRQIGQNVSFYFSNVTLADAGMYSCRLIKCLMASSFQLIQFTFAFFFSEVLSQPLLEIHADIKMFGAKKMKLICHVQYNARAPAPPVHYYFYKNNEQLGMAKSKNYDLVTKALGQYSCRVKVPQSRRPLISSQAYRARSPMFAIQTWNPHATWNTGSPRFPALSFWSPLSKYSTLPFIPLFSLWTLLKSPSWWSNWPLWSWFSFLTSCPIMAQFSFLTAFTFDTL</sequence>
<dbReference type="PANTHER" id="PTHR11481">
    <property type="entry name" value="IMMUNOGLOBULIN FC RECEPTOR"/>
    <property type="match status" value="1"/>
</dbReference>
<dbReference type="SMART" id="SM00409">
    <property type="entry name" value="IG"/>
    <property type="match status" value="2"/>
</dbReference>
<feature type="transmembrane region" description="Helical" evidence="3">
    <location>
        <begin position="12"/>
        <end position="29"/>
    </location>
</feature>
<evidence type="ECO:0000313" key="6">
    <source>
        <dbReference type="Proteomes" id="UP000265200"/>
    </source>
</evidence>
<name>A0A3P9IZ68_ORYLA</name>
<evidence type="ECO:0000256" key="1">
    <source>
        <dbReference type="ARBA" id="ARBA00022729"/>
    </source>
</evidence>
<accession>A0A3P9IZ68</accession>
<dbReference type="Pfam" id="PF13927">
    <property type="entry name" value="Ig_3"/>
    <property type="match status" value="1"/>
</dbReference>
<dbReference type="SUPFAM" id="SSF48726">
    <property type="entry name" value="Immunoglobulin"/>
    <property type="match status" value="2"/>
</dbReference>
<evidence type="ECO:0000313" key="5">
    <source>
        <dbReference type="Ensembl" id="ENSORLP00015025272.1"/>
    </source>
</evidence>
<feature type="domain" description="Ig-like" evidence="4">
    <location>
        <begin position="20"/>
        <end position="92"/>
    </location>
</feature>
<dbReference type="InterPro" id="IPR013783">
    <property type="entry name" value="Ig-like_fold"/>
</dbReference>
<reference evidence="5" key="4">
    <citation type="submission" date="2025-09" db="UniProtKB">
        <authorList>
            <consortium name="Ensembl"/>
        </authorList>
    </citation>
    <scope>IDENTIFICATION</scope>
    <source>
        <strain evidence="5">HSOK</strain>
    </source>
</reference>
<keyword evidence="3" id="KW-0472">Membrane</keyword>
<evidence type="ECO:0000259" key="4">
    <source>
        <dbReference type="PROSITE" id="PS50835"/>
    </source>
</evidence>